<keyword evidence="2" id="KW-1185">Reference proteome</keyword>
<dbReference type="EMBL" id="JAFNEN010000029">
    <property type="protein sequence ID" value="KAG8199277.1"/>
    <property type="molecule type" value="Genomic_DNA"/>
</dbReference>
<protein>
    <submittedName>
        <fullName evidence="1">Uncharacterized protein</fullName>
    </submittedName>
</protein>
<reference evidence="1 2" key="1">
    <citation type="journal article" date="2022" name="Nat. Ecol. Evol.">
        <title>A masculinizing supergene underlies an exaggerated male reproductive morph in a spider.</title>
        <authorList>
            <person name="Hendrickx F."/>
            <person name="De Corte Z."/>
            <person name="Sonet G."/>
            <person name="Van Belleghem S.M."/>
            <person name="Kostlbacher S."/>
            <person name="Vangestel C."/>
        </authorList>
    </citation>
    <scope>NUCLEOTIDE SEQUENCE [LARGE SCALE GENOMIC DNA]</scope>
    <source>
        <strain evidence="1">W744_W776</strain>
    </source>
</reference>
<proteinExistence type="predicted"/>
<dbReference type="AlphaFoldDB" id="A0AAV6VU37"/>
<sequence>MTHKNGGLRDLGGCPSSDPLSNCTSVLKVESGSRKQYTLQVLSWFWTRVNQYRLIYERRVLGERFLSPSEAVYFQFVALRVNSDAVHKNSNLGEREKAWLARLRYLHNPVSPPING</sequence>
<gene>
    <name evidence="1" type="ORF">JTE90_003699</name>
</gene>
<evidence type="ECO:0000313" key="2">
    <source>
        <dbReference type="Proteomes" id="UP000827092"/>
    </source>
</evidence>
<comment type="caution">
    <text evidence="1">The sequence shown here is derived from an EMBL/GenBank/DDBJ whole genome shotgun (WGS) entry which is preliminary data.</text>
</comment>
<name>A0AAV6VU37_9ARAC</name>
<evidence type="ECO:0000313" key="1">
    <source>
        <dbReference type="EMBL" id="KAG8199277.1"/>
    </source>
</evidence>
<organism evidence="1 2">
    <name type="scientific">Oedothorax gibbosus</name>
    <dbReference type="NCBI Taxonomy" id="931172"/>
    <lineage>
        <taxon>Eukaryota</taxon>
        <taxon>Metazoa</taxon>
        <taxon>Ecdysozoa</taxon>
        <taxon>Arthropoda</taxon>
        <taxon>Chelicerata</taxon>
        <taxon>Arachnida</taxon>
        <taxon>Araneae</taxon>
        <taxon>Araneomorphae</taxon>
        <taxon>Entelegynae</taxon>
        <taxon>Araneoidea</taxon>
        <taxon>Linyphiidae</taxon>
        <taxon>Erigoninae</taxon>
        <taxon>Oedothorax</taxon>
    </lineage>
</organism>
<dbReference type="Proteomes" id="UP000827092">
    <property type="component" value="Unassembled WGS sequence"/>
</dbReference>
<accession>A0AAV6VU37</accession>